<dbReference type="InterPro" id="IPR024925">
    <property type="entry name" value="Malonyl_CoA-ACP_transAc"/>
</dbReference>
<comment type="similarity">
    <text evidence="6">Belongs to the fabD family.</text>
</comment>
<evidence type="ECO:0000256" key="4">
    <source>
        <dbReference type="ARBA" id="ARBA00023315"/>
    </source>
</evidence>
<dbReference type="PANTHER" id="PTHR42681:SF1">
    <property type="entry name" value="MALONYL-COA-ACYL CARRIER PROTEIN TRANSACYLASE, MITOCHONDRIAL"/>
    <property type="match status" value="1"/>
</dbReference>
<evidence type="ECO:0000256" key="5">
    <source>
        <dbReference type="ARBA" id="ARBA00048462"/>
    </source>
</evidence>
<evidence type="ECO:0000256" key="2">
    <source>
        <dbReference type="ARBA" id="ARBA00018953"/>
    </source>
</evidence>
<comment type="caution">
    <text evidence="8">The sequence shown here is derived from an EMBL/GenBank/DDBJ whole genome shotgun (WGS) entry which is preliminary data.</text>
</comment>
<accession>A0ABV6FX48</accession>
<dbReference type="Proteomes" id="UP001589797">
    <property type="component" value="Unassembled WGS sequence"/>
</dbReference>
<comment type="catalytic activity">
    <reaction evidence="5 6">
        <text>holo-[ACP] + malonyl-CoA = malonyl-[ACP] + CoA</text>
        <dbReference type="Rhea" id="RHEA:41792"/>
        <dbReference type="Rhea" id="RHEA-COMP:9623"/>
        <dbReference type="Rhea" id="RHEA-COMP:9685"/>
        <dbReference type="ChEBI" id="CHEBI:57287"/>
        <dbReference type="ChEBI" id="CHEBI:57384"/>
        <dbReference type="ChEBI" id="CHEBI:64479"/>
        <dbReference type="ChEBI" id="CHEBI:78449"/>
        <dbReference type="EC" id="2.3.1.39"/>
    </reaction>
</comment>
<dbReference type="Pfam" id="PF00698">
    <property type="entry name" value="Acyl_transf_1"/>
    <property type="match status" value="1"/>
</dbReference>
<evidence type="ECO:0000256" key="1">
    <source>
        <dbReference type="ARBA" id="ARBA00013258"/>
    </source>
</evidence>
<dbReference type="InterPro" id="IPR050858">
    <property type="entry name" value="Mal-CoA-ACP_Trans/PKS_FabD"/>
</dbReference>
<protein>
    <recommendedName>
        <fullName evidence="2 6">Malonyl CoA-acyl carrier protein transacylase</fullName>
        <ecNumber evidence="1 6">2.3.1.39</ecNumber>
    </recommendedName>
</protein>
<dbReference type="InterPro" id="IPR004410">
    <property type="entry name" value="Malonyl_CoA-ACP_transAc_FabD"/>
</dbReference>
<dbReference type="InterPro" id="IPR016036">
    <property type="entry name" value="Malonyl_transacylase_ACP-bd"/>
</dbReference>
<dbReference type="InterPro" id="IPR014043">
    <property type="entry name" value="Acyl_transferase_dom"/>
</dbReference>
<reference evidence="8 9" key="1">
    <citation type="submission" date="2024-09" db="EMBL/GenBank/DDBJ databases">
        <authorList>
            <person name="Sun Q."/>
            <person name="Mori K."/>
        </authorList>
    </citation>
    <scope>NUCLEOTIDE SEQUENCE [LARGE SCALE GENOMIC DNA]</scope>
    <source>
        <strain evidence="8 9">CCM 7650</strain>
    </source>
</reference>
<evidence type="ECO:0000256" key="3">
    <source>
        <dbReference type="ARBA" id="ARBA00022679"/>
    </source>
</evidence>
<evidence type="ECO:0000256" key="6">
    <source>
        <dbReference type="PIRNR" id="PIRNR000446"/>
    </source>
</evidence>
<dbReference type="RefSeq" id="WP_382388845.1">
    <property type="nucleotide sequence ID" value="NZ_JBHLWI010000049.1"/>
</dbReference>
<dbReference type="SUPFAM" id="SSF55048">
    <property type="entry name" value="Probable ACP-binding domain of malonyl-CoA ACP transacylase"/>
    <property type="match status" value="1"/>
</dbReference>
<dbReference type="Gene3D" id="3.40.366.10">
    <property type="entry name" value="Malonyl-Coenzyme A Acyl Carrier Protein, domain 2"/>
    <property type="match status" value="1"/>
</dbReference>
<keyword evidence="4 6" id="KW-0012">Acyltransferase</keyword>
<dbReference type="EMBL" id="JBHLWI010000049">
    <property type="protein sequence ID" value="MFC0264316.1"/>
    <property type="molecule type" value="Genomic_DNA"/>
</dbReference>
<dbReference type="NCBIfam" id="TIGR00128">
    <property type="entry name" value="fabD"/>
    <property type="match status" value="1"/>
</dbReference>
<gene>
    <name evidence="8" type="primary">fabD</name>
    <name evidence="8" type="ORF">ACFFIP_16635</name>
</gene>
<dbReference type="Gene3D" id="3.30.70.250">
    <property type="entry name" value="Malonyl-CoA ACP transacylase, ACP-binding"/>
    <property type="match status" value="1"/>
</dbReference>
<dbReference type="GO" id="GO:0004314">
    <property type="term" value="F:[acyl-carrier-protein] S-malonyltransferase activity"/>
    <property type="evidence" value="ECO:0007669"/>
    <property type="project" value="UniProtKB-EC"/>
</dbReference>
<dbReference type="EC" id="2.3.1.39" evidence="1 6"/>
<sequence>MKKAYVFPGQGAQFSGMGKDLYENNSEARDLFEKANEILGFRISDIMFEGSDEELKQTKVTQPAIFLHSVILAKTSPDFNPDMVAGHSLGEFSALVANRTLAFEDGLKLVYQRALAMQEACEINPSGMAAILGLDDEKVEEICASISEEIVVPANYNCPGQLVISGTNKGIEIACEKMKEAGAKRALPLPVGGAFHSPLMEPAREKLQKAIEGTTFHTPSCPVYQNVSTTGVSDVTEIKKNLISQLTAPVKWTQSVQQMVADGAGQFIECGPGKVLQGLVKKIHKEAEVSSI</sequence>
<dbReference type="SUPFAM" id="SSF52151">
    <property type="entry name" value="FabD/lysophospholipase-like"/>
    <property type="match status" value="1"/>
</dbReference>
<dbReference type="SMART" id="SM00827">
    <property type="entry name" value="PKS_AT"/>
    <property type="match status" value="1"/>
</dbReference>
<keyword evidence="9" id="KW-1185">Reference proteome</keyword>
<dbReference type="PANTHER" id="PTHR42681">
    <property type="entry name" value="MALONYL-COA-ACYL CARRIER PROTEIN TRANSACYLASE, MITOCHONDRIAL"/>
    <property type="match status" value="1"/>
</dbReference>
<dbReference type="InterPro" id="IPR001227">
    <property type="entry name" value="Ac_transferase_dom_sf"/>
</dbReference>
<dbReference type="InterPro" id="IPR016035">
    <property type="entry name" value="Acyl_Trfase/lysoPLipase"/>
</dbReference>
<evidence type="ECO:0000259" key="7">
    <source>
        <dbReference type="SMART" id="SM00827"/>
    </source>
</evidence>
<keyword evidence="3 6" id="KW-0808">Transferase</keyword>
<feature type="domain" description="Malonyl-CoA:ACP transacylase (MAT)" evidence="7">
    <location>
        <begin position="6"/>
        <end position="292"/>
    </location>
</feature>
<dbReference type="PIRSF" id="PIRSF000446">
    <property type="entry name" value="Mct"/>
    <property type="match status" value="1"/>
</dbReference>
<evidence type="ECO:0000313" key="8">
    <source>
        <dbReference type="EMBL" id="MFC0264316.1"/>
    </source>
</evidence>
<evidence type="ECO:0000313" key="9">
    <source>
        <dbReference type="Proteomes" id="UP001589797"/>
    </source>
</evidence>
<proteinExistence type="inferred from homology"/>
<name>A0ABV6FX48_9BACT</name>
<organism evidence="8 9">
    <name type="scientific">Fontibacter flavus</name>
    <dbReference type="NCBI Taxonomy" id="654838"/>
    <lineage>
        <taxon>Bacteria</taxon>
        <taxon>Pseudomonadati</taxon>
        <taxon>Bacteroidota</taxon>
        <taxon>Cytophagia</taxon>
        <taxon>Cytophagales</taxon>
        <taxon>Cyclobacteriaceae</taxon>
        <taxon>Fontibacter</taxon>
    </lineage>
</organism>